<proteinExistence type="predicted"/>
<evidence type="ECO:0000256" key="2">
    <source>
        <dbReference type="SAM" id="SignalP"/>
    </source>
</evidence>
<keyword evidence="1" id="KW-0812">Transmembrane</keyword>
<evidence type="ECO:0000313" key="4">
    <source>
        <dbReference type="Proteomes" id="UP000832097"/>
    </source>
</evidence>
<dbReference type="EMBL" id="CP094528">
    <property type="protein sequence ID" value="UOE44021.1"/>
    <property type="molecule type" value="Genomic_DNA"/>
</dbReference>
<sequence length="358" mass="37172">MKTHPEHVVAPLCSRVIAAIAVLLSVGAGGVLAGTSSAAAADEPPVSWSVAPAGADGPDGRFSVEHEIEAGRSIDDFFAVRNLGGEAATFALSAADGFYNDNGRFDMLSSDRESVDSGTWIALPDSVTVAAGDTVVVPFTISVPGNAEPGDHAAGIAASVMSTSSGDGASVGIESRVGFRVMTRVAGELAPALSVGHVIADYRTSWNPLRPGDITVSFEVVNEGNTRLSLGGMVAIAGHETAFPASTDRAQDVLPGEGHVFTVEIDRVWPLFMFPGEVTVSPTVTTADGAMTTVAPSSASLFVWAMPWPQLLVLAGLALLVLALVWRRGRSKRRVDAMVSAAREEGRRERGSLITPNP</sequence>
<feature type="transmembrane region" description="Helical" evidence="1">
    <location>
        <begin position="301"/>
        <end position="326"/>
    </location>
</feature>
<gene>
    <name evidence="3" type="ORF">MTO99_17985</name>
</gene>
<feature type="chain" id="PRO_5047429323" evidence="2">
    <location>
        <begin position="34"/>
        <end position="358"/>
    </location>
</feature>
<keyword evidence="4" id="KW-1185">Reference proteome</keyword>
<accession>A0ABY4C208</accession>
<keyword evidence="1" id="KW-1133">Transmembrane helix</keyword>
<dbReference type="Proteomes" id="UP000832097">
    <property type="component" value="Chromosome"/>
</dbReference>
<feature type="signal peptide" evidence="2">
    <location>
        <begin position="1"/>
        <end position="33"/>
    </location>
</feature>
<reference evidence="3 4" key="1">
    <citation type="submission" date="2022-03" db="EMBL/GenBank/DDBJ databases">
        <title>Mucilaginibacter sp. isolated from the gut of Protaetia brevitarsis seulensis larvae.</title>
        <authorList>
            <person name="Won M."/>
            <person name="Kim S.-J."/>
            <person name="Kwon S.-W."/>
        </authorList>
    </citation>
    <scope>NUCLEOTIDE SEQUENCE [LARGE SCALE GENOMIC DNA]</scope>
    <source>
        <strain evidence="3 4">CFWR-12</strain>
    </source>
</reference>
<protein>
    <submittedName>
        <fullName evidence="3">DUF916 domain-containing protein</fullName>
    </submittedName>
</protein>
<evidence type="ECO:0000256" key="1">
    <source>
        <dbReference type="SAM" id="Phobius"/>
    </source>
</evidence>
<dbReference type="RefSeq" id="WP_243555550.1">
    <property type="nucleotide sequence ID" value="NZ_CP094528.1"/>
</dbReference>
<organism evidence="3 4">
    <name type="scientific">Agromyces larvae</name>
    <dbReference type="NCBI Taxonomy" id="2929802"/>
    <lineage>
        <taxon>Bacteria</taxon>
        <taxon>Bacillati</taxon>
        <taxon>Actinomycetota</taxon>
        <taxon>Actinomycetes</taxon>
        <taxon>Micrococcales</taxon>
        <taxon>Microbacteriaceae</taxon>
        <taxon>Agromyces</taxon>
    </lineage>
</organism>
<name>A0ABY4C208_9MICO</name>
<evidence type="ECO:0000313" key="3">
    <source>
        <dbReference type="EMBL" id="UOE44021.1"/>
    </source>
</evidence>
<keyword evidence="2" id="KW-0732">Signal</keyword>
<keyword evidence="1" id="KW-0472">Membrane</keyword>